<dbReference type="InterPro" id="IPR002347">
    <property type="entry name" value="SDR_fam"/>
</dbReference>
<evidence type="ECO:0000256" key="1">
    <source>
        <dbReference type="ARBA" id="ARBA00006484"/>
    </source>
</evidence>
<keyword evidence="2" id="KW-0560">Oxidoreductase</keyword>
<dbReference type="STRING" id="796925.A0A137P8T0"/>
<dbReference type="Proteomes" id="UP000070444">
    <property type="component" value="Unassembled WGS sequence"/>
</dbReference>
<keyword evidence="4" id="KW-1185">Reference proteome</keyword>
<dbReference type="GO" id="GO:0005737">
    <property type="term" value="C:cytoplasm"/>
    <property type="evidence" value="ECO:0007669"/>
    <property type="project" value="TreeGrafter"/>
</dbReference>
<dbReference type="OrthoDB" id="37659at2759"/>
<dbReference type="InterPro" id="IPR036291">
    <property type="entry name" value="NAD(P)-bd_dom_sf"/>
</dbReference>
<name>A0A137P8T0_CONC2</name>
<dbReference type="PANTHER" id="PTHR44229:SF4">
    <property type="entry name" value="15-HYDROXYPROSTAGLANDIN DEHYDROGENASE [NAD(+)]"/>
    <property type="match status" value="1"/>
</dbReference>
<dbReference type="PANTHER" id="PTHR44229">
    <property type="entry name" value="15-HYDROXYPROSTAGLANDIN DEHYDROGENASE [NAD(+)]"/>
    <property type="match status" value="1"/>
</dbReference>
<sequence>MKIKDTCSIITGGSRGMGKAIVNSIISRGGNVVIGDILDEEGEQLVNSINNNKVKRAVYVNCDVSKLDNLNSLFNVATKEFNGAQILFNNVGLSELENAVNDIDKSIKMYETNLTSVFNGTLQAKQHFENQSKLDPRSLAAINPGKNIPVYSFTKNAIMSMTQIFSQLNWPNIRINCVAPSFTRTESLIEVFGGDESKFEKIGGLLDPNYVAEEMMKLVESELDNGIVRFIEVGKVYDASKITVK</sequence>
<reference evidence="3 4" key="1">
    <citation type="journal article" date="2015" name="Genome Biol. Evol.">
        <title>Phylogenomic analyses indicate that early fungi evolved digesting cell walls of algal ancestors of land plants.</title>
        <authorList>
            <person name="Chang Y."/>
            <person name="Wang S."/>
            <person name="Sekimoto S."/>
            <person name="Aerts A.L."/>
            <person name="Choi C."/>
            <person name="Clum A."/>
            <person name="LaButti K.M."/>
            <person name="Lindquist E.A."/>
            <person name="Yee Ngan C."/>
            <person name="Ohm R.A."/>
            <person name="Salamov A.A."/>
            <person name="Grigoriev I.V."/>
            <person name="Spatafora J.W."/>
            <person name="Berbee M.L."/>
        </authorList>
    </citation>
    <scope>NUCLEOTIDE SEQUENCE [LARGE SCALE GENOMIC DNA]</scope>
    <source>
        <strain evidence="3 4">NRRL 28638</strain>
    </source>
</reference>
<evidence type="ECO:0000313" key="4">
    <source>
        <dbReference type="Proteomes" id="UP000070444"/>
    </source>
</evidence>
<dbReference type="Gene3D" id="3.40.50.720">
    <property type="entry name" value="NAD(P)-binding Rossmann-like Domain"/>
    <property type="match status" value="1"/>
</dbReference>
<accession>A0A137P8T0</accession>
<dbReference type="AlphaFoldDB" id="A0A137P8T0"/>
<gene>
    <name evidence="3" type="ORF">CONCODRAFT_69873</name>
</gene>
<evidence type="ECO:0000256" key="2">
    <source>
        <dbReference type="ARBA" id="ARBA00023002"/>
    </source>
</evidence>
<dbReference type="PRINTS" id="PR00081">
    <property type="entry name" value="GDHRDH"/>
</dbReference>
<dbReference type="EMBL" id="KQ964476">
    <property type="protein sequence ID" value="KXN71382.1"/>
    <property type="molecule type" value="Genomic_DNA"/>
</dbReference>
<organism evidence="3 4">
    <name type="scientific">Conidiobolus coronatus (strain ATCC 28846 / CBS 209.66 / NRRL 28638)</name>
    <name type="common">Delacroixia coronata</name>
    <dbReference type="NCBI Taxonomy" id="796925"/>
    <lineage>
        <taxon>Eukaryota</taxon>
        <taxon>Fungi</taxon>
        <taxon>Fungi incertae sedis</taxon>
        <taxon>Zoopagomycota</taxon>
        <taxon>Entomophthoromycotina</taxon>
        <taxon>Entomophthoromycetes</taxon>
        <taxon>Entomophthorales</taxon>
        <taxon>Ancylistaceae</taxon>
        <taxon>Conidiobolus</taxon>
    </lineage>
</organism>
<proteinExistence type="inferred from homology"/>
<dbReference type="Pfam" id="PF00106">
    <property type="entry name" value="adh_short"/>
    <property type="match status" value="1"/>
</dbReference>
<dbReference type="GO" id="GO:0016616">
    <property type="term" value="F:oxidoreductase activity, acting on the CH-OH group of donors, NAD or NADP as acceptor"/>
    <property type="evidence" value="ECO:0007669"/>
    <property type="project" value="TreeGrafter"/>
</dbReference>
<dbReference type="SUPFAM" id="SSF51735">
    <property type="entry name" value="NAD(P)-binding Rossmann-fold domains"/>
    <property type="match status" value="1"/>
</dbReference>
<evidence type="ECO:0000313" key="3">
    <source>
        <dbReference type="EMBL" id="KXN71382.1"/>
    </source>
</evidence>
<comment type="similarity">
    <text evidence="1">Belongs to the short-chain dehydrogenases/reductases (SDR) family.</text>
</comment>
<protein>
    <submittedName>
        <fullName evidence="3">NAD(P)-binding protein</fullName>
    </submittedName>
</protein>